<keyword evidence="1" id="KW-1133">Transmembrane helix</keyword>
<evidence type="ECO:0000313" key="3">
    <source>
        <dbReference type="EMBL" id="BBD73482.1"/>
    </source>
</evidence>
<evidence type="ECO:0000256" key="1">
    <source>
        <dbReference type="SAM" id="Phobius"/>
    </source>
</evidence>
<reference evidence="4" key="4">
    <citation type="submission" date="2020-09" db="EMBL/GenBank/DDBJ databases">
        <authorList>
            <person name="Sun Q."/>
            <person name="Ohkuma M."/>
        </authorList>
    </citation>
    <scope>NUCLEOTIDE SEQUENCE</scope>
    <source>
        <strain evidence="4">JCM 31740</strain>
    </source>
</reference>
<evidence type="ECO:0000313" key="4">
    <source>
        <dbReference type="EMBL" id="GGT92834.1"/>
    </source>
</evidence>
<organism evidence="3 5">
    <name type="scientific">Sulfodiicoccus acidiphilus</name>
    <dbReference type="NCBI Taxonomy" id="1670455"/>
    <lineage>
        <taxon>Archaea</taxon>
        <taxon>Thermoproteota</taxon>
        <taxon>Thermoprotei</taxon>
        <taxon>Sulfolobales</taxon>
        <taxon>Sulfolobaceae</taxon>
        <taxon>Sulfodiicoccus</taxon>
    </lineage>
</organism>
<reference evidence="4" key="1">
    <citation type="journal article" date="2014" name="Int. J. Syst. Evol. Microbiol.">
        <title>Complete genome sequence of Corynebacterium casei LMG S-19264T (=DSM 44701T), isolated from a smear-ripened cheese.</title>
        <authorList>
            <consortium name="US DOE Joint Genome Institute (JGI-PGF)"/>
            <person name="Walter F."/>
            <person name="Albersmeier A."/>
            <person name="Kalinowski J."/>
            <person name="Ruckert C."/>
        </authorList>
    </citation>
    <scope>NUCLEOTIDE SEQUENCE</scope>
    <source>
        <strain evidence="4">JCM 31740</strain>
    </source>
</reference>
<feature type="transmembrane region" description="Helical" evidence="1">
    <location>
        <begin position="94"/>
        <end position="113"/>
    </location>
</feature>
<keyword evidence="5" id="KW-1185">Reference proteome</keyword>
<accession>A0A348B5N0</accession>
<dbReference type="KEGG" id="sacd:HS1genome_1871"/>
<dbReference type="Proteomes" id="UP000276741">
    <property type="component" value="Chromosome"/>
</dbReference>
<proteinExistence type="predicted"/>
<feature type="transmembrane region" description="Helical" evidence="1">
    <location>
        <begin position="119"/>
        <end position="139"/>
    </location>
</feature>
<dbReference type="Proteomes" id="UP000616143">
    <property type="component" value="Unassembled WGS sequence"/>
</dbReference>
<feature type="domain" description="Glycosyltransferase subfamily 4-like N-terminal" evidence="2">
    <location>
        <begin position="28"/>
        <end position="194"/>
    </location>
</feature>
<reference evidence="3" key="3">
    <citation type="journal article" date="2019" name="BMC Res. Notes">
        <title>Complete genome sequence of the Sulfodiicoccus acidiphilus strain HS-1T, the first crenarchaeon that lacks polB3, isolated from an acidic hot spring in Ohwaku-dani, Hakone, Japan.</title>
        <authorList>
            <person name="Sakai H.D."/>
            <person name="Kurosawa N."/>
        </authorList>
    </citation>
    <scope>NUCLEOTIDE SEQUENCE</scope>
    <source>
        <strain evidence="3">HS-1</strain>
    </source>
</reference>
<dbReference type="EMBL" id="BMQS01000006">
    <property type="protein sequence ID" value="GGT92834.1"/>
    <property type="molecule type" value="Genomic_DNA"/>
</dbReference>
<protein>
    <recommendedName>
        <fullName evidence="2">Glycosyltransferase subfamily 4-like N-terminal domain-containing protein</fullName>
    </recommendedName>
</protein>
<evidence type="ECO:0000259" key="2">
    <source>
        <dbReference type="Pfam" id="PF13439"/>
    </source>
</evidence>
<dbReference type="InterPro" id="IPR028098">
    <property type="entry name" value="Glyco_trans_4-like_N"/>
</dbReference>
<evidence type="ECO:0000313" key="5">
    <source>
        <dbReference type="Proteomes" id="UP000276741"/>
    </source>
</evidence>
<dbReference type="AlphaFoldDB" id="A0A348B5N0"/>
<gene>
    <name evidence="4" type="ORF">GCM10007116_08270</name>
    <name evidence="3" type="ORF">HS1genome_1871</name>
</gene>
<name>A0A348B5N0_9CREN</name>
<dbReference type="Pfam" id="PF13439">
    <property type="entry name" value="Glyco_transf_4"/>
    <property type="match status" value="1"/>
</dbReference>
<dbReference type="EMBL" id="AP018553">
    <property type="protein sequence ID" value="BBD73482.1"/>
    <property type="molecule type" value="Genomic_DNA"/>
</dbReference>
<keyword evidence="1" id="KW-0472">Membrane</keyword>
<sequence length="201" mass="23397">MFFSNVIYIPAVERKVIVEIAMTYLPDIGGGETHLRDVVSYLSKYYDTVVITMKPYQNRKERLPFVEKTGRVTVIRLPRPLRSLIYRNNEWKPLASLIYLPLLTIYVFIWSIIHRNEVLAFHLHGLLMSPLCILLKSVIRRRCVISVHFTFRRGGRIADSVVRWSLARADCILALSELEKENLLKFGVPREKVKRSRIGSI</sequence>
<reference evidence="5" key="2">
    <citation type="submission" date="2018-04" db="EMBL/GenBank/DDBJ databases">
        <title>Complete genome sequence of Sulfodiicoccus acidiphilus strain HS-1.</title>
        <authorList>
            <person name="Sakai H.D."/>
            <person name="Kurosawa N."/>
        </authorList>
    </citation>
    <scope>NUCLEOTIDE SEQUENCE [LARGE SCALE GENOMIC DNA]</scope>
    <source>
        <strain evidence="5">HS-1</strain>
    </source>
</reference>
<dbReference type="SUPFAM" id="SSF53756">
    <property type="entry name" value="UDP-Glycosyltransferase/glycogen phosphorylase"/>
    <property type="match status" value="1"/>
</dbReference>
<dbReference type="Gene3D" id="3.40.50.2000">
    <property type="entry name" value="Glycogen Phosphorylase B"/>
    <property type="match status" value="1"/>
</dbReference>
<keyword evidence="1" id="KW-0812">Transmembrane</keyword>